<name>A0ABP8X4B2_9ACTN</name>
<evidence type="ECO:0000259" key="4">
    <source>
        <dbReference type="Pfam" id="PF12849"/>
    </source>
</evidence>
<keyword evidence="6" id="KW-1185">Reference proteome</keyword>
<dbReference type="SUPFAM" id="SSF53850">
    <property type="entry name" value="Periplasmic binding protein-like II"/>
    <property type="match status" value="2"/>
</dbReference>
<dbReference type="PANTHER" id="PTHR30570:SF1">
    <property type="entry name" value="PHOSPHATE-BINDING PROTEIN PSTS"/>
    <property type="match status" value="1"/>
</dbReference>
<dbReference type="Pfam" id="PF12849">
    <property type="entry name" value="PBP_like_2"/>
    <property type="match status" value="1"/>
</dbReference>
<sequence>MATHRRTGRAAALALALSGALLLAACSQEDPQDASDLVANAQAQDYAAQQASQRQIAKANKALPDRPAGQLDIDGTTTFTLTNDEVGRYNATGTSSTINVGNHTQDEAFQELCAGKIDLVNSERRITRSEWEACQAVGLDVVQFQIASDGIVVAVKSESDVGGDCLSTDQVQEVWRAGSPITNWKQLGLDDIPMAVGGPSSTGFPVEFSEFGKTVLGSPSPSQTDLRSDYYSYDRFSQARTFLNGGTRRAKLAQAYPDRARQLGLRKSELISSRQVLVDAQDELRTAKAERAKGIRDKRTPAAQAKDIARVSAAQVAVDKATDDVRAAKTRYAAAKHSADTAASARRAVERSVGHVIYARFSSYELFEEELRPFEITLPDGHRNCVFPSQTTIASGVYPLSTQVLMTTTTRSLERKEVQGFLKDYLTSAQSAAKDAAMISLTDATIQAELNWVDGSTQPELVVPDPDETEPADPDETAEPGAPAR</sequence>
<feature type="signal peptide" evidence="3">
    <location>
        <begin position="1"/>
        <end position="24"/>
    </location>
</feature>
<feature type="compositionally biased region" description="Acidic residues" evidence="2">
    <location>
        <begin position="465"/>
        <end position="478"/>
    </location>
</feature>
<protein>
    <recommendedName>
        <fullName evidence="4">PBP domain-containing protein</fullName>
    </recommendedName>
</protein>
<feature type="chain" id="PRO_5047007696" description="PBP domain-containing protein" evidence="3">
    <location>
        <begin position="25"/>
        <end position="485"/>
    </location>
</feature>
<feature type="region of interest" description="Disordered" evidence="2">
    <location>
        <begin position="455"/>
        <end position="485"/>
    </location>
</feature>
<feature type="domain" description="PBP" evidence="4">
    <location>
        <begin position="67"/>
        <end position="428"/>
    </location>
</feature>
<proteinExistence type="predicted"/>
<dbReference type="InterPro" id="IPR024370">
    <property type="entry name" value="PBP_domain"/>
</dbReference>
<dbReference type="Proteomes" id="UP001499974">
    <property type="component" value="Unassembled WGS sequence"/>
</dbReference>
<evidence type="ECO:0000313" key="5">
    <source>
        <dbReference type="EMBL" id="GAA4700336.1"/>
    </source>
</evidence>
<dbReference type="PROSITE" id="PS51257">
    <property type="entry name" value="PROKAR_LIPOPROTEIN"/>
    <property type="match status" value="1"/>
</dbReference>
<comment type="caution">
    <text evidence="5">The sequence shown here is derived from an EMBL/GenBank/DDBJ whole genome shotgun (WGS) entry which is preliminary data.</text>
</comment>
<accession>A0ABP8X4B2</accession>
<dbReference type="Gene3D" id="3.40.190.10">
    <property type="entry name" value="Periplasmic binding protein-like II"/>
    <property type="match status" value="2"/>
</dbReference>
<gene>
    <name evidence="5" type="ORF">GCM10023349_16290</name>
</gene>
<evidence type="ECO:0000256" key="3">
    <source>
        <dbReference type="SAM" id="SignalP"/>
    </source>
</evidence>
<dbReference type="InterPro" id="IPR050811">
    <property type="entry name" value="Phosphate_ABC_transporter"/>
</dbReference>
<evidence type="ECO:0000313" key="6">
    <source>
        <dbReference type="Proteomes" id="UP001499974"/>
    </source>
</evidence>
<dbReference type="RefSeq" id="WP_345520743.1">
    <property type="nucleotide sequence ID" value="NZ_BAABKM010000002.1"/>
</dbReference>
<dbReference type="PANTHER" id="PTHR30570">
    <property type="entry name" value="PERIPLASMIC PHOSPHATE BINDING COMPONENT OF PHOSPHATE ABC TRANSPORTER"/>
    <property type="match status" value="1"/>
</dbReference>
<dbReference type="EMBL" id="BAABKM010000002">
    <property type="protein sequence ID" value="GAA4700336.1"/>
    <property type="molecule type" value="Genomic_DNA"/>
</dbReference>
<organism evidence="5 6">
    <name type="scientific">Nocardioides conyzicola</name>
    <dbReference type="NCBI Taxonomy" id="1651781"/>
    <lineage>
        <taxon>Bacteria</taxon>
        <taxon>Bacillati</taxon>
        <taxon>Actinomycetota</taxon>
        <taxon>Actinomycetes</taxon>
        <taxon>Propionibacteriales</taxon>
        <taxon>Nocardioidaceae</taxon>
        <taxon>Nocardioides</taxon>
    </lineage>
</organism>
<evidence type="ECO:0000256" key="2">
    <source>
        <dbReference type="SAM" id="MobiDB-lite"/>
    </source>
</evidence>
<evidence type="ECO:0000256" key="1">
    <source>
        <dbReference type="ARBA" id="ARBA00022729"/>
    </source>
</evidence>
<reference evidence="6" key="1">
    <citation type="journal article" date="2019" name="Int. J. Syst. Evol. Microbiol.">
        <title>The Global Catalogue of Microorganisms (GCM) 10K type strain sequencing project: providing services to taxonomists for standard genome sequencing and annotation.</title>
        <authorList>
            <consortium name="The Broad Institute Genomics Platform"/>
            <consortium name="The Broad Institute Genome Sequencing Center for Infectious Disease"/>
            <person name="Wu L."/>
            <person name="Ma J."/>
        </authorList>
    </citation>
    <scope>NUCLEOTIDE SEQUENCE [LARGE SCALE GENOMIC DNA]</scope>
    <source>
        <strain evidence="6">JCM 18531</strain>
    </source>
</reference>
<keyword evidence="1 3" id="KW-0732">Signal</keyword>